<gene>
    <name evidence="4" type="ORF">Q4Q50_01555</name>
</gene>
<protein>
    <submittedName>
        <fullName evidence="4">Glycosyltransferase family 4 protein</fullName>
        <ecNumber evidence="4">2.4.-.-</ecNumber>
    </submittedName>
</protein>
<evidence type="ECO:0000313" key="5">
    <source>
        <dbReference type="Proteomes" id="UP001249505"/>
    </source>
</evidence>
<dbReference type="PANTHER" id="PTHR46401">
    <property type="entry name" value="GLYCOSYLTRANSFERASE WBBK-RELATED"/>
    <property type="match status" value="1"/>
</dbReference>
<accession>A0ABU3FUE0</accession>
<evidence type="ECO:0000256" key="1">
    <source>
        <dbReference type="ARBA" id="ARBA00022679"/>
    </source>
</evidence>
<dbReference type="EMBL" id="JAUOES010000002">
    <property type="protein sequence ID" value="MDT3278990.1"/>
    <property type="molecule type" value="Genomic_DNA"/>
</dbReference>
<dbReference type="RefSeq" id="WP_311898038.1">
    <property type="nucleotide sequence ID" value="NZ_JAUOES010000002.1"/>
</dbReference>
<reference evidence="4 5" key="1">
    <citation type="submission" date="2023-07" db="EMBL/GenBank/DDBJ databases">
        <title>Novel Shewanella species isolated from Baltic Sea sediments.</title>
        <authorList>
            <person name="Martin-Rodriguez A.J."/>
        </authorList>
    </citation>
    <scope>NUCLEOTIDE SEQUENCE [LARGE SCALE GENOMIC DNA]</scope>
    <source>
        <strain evidence="4 5">SP2S1-2</strain>
    </source>
</reference>
<dbReference type="CDD" id="cd03801">
    <property type="entry name" value="GT4_PimA-like"/>
    <property type="match status" value="1"/>
</dbReference>
<name>A0ABU3FUE0_9GAMM</name>
<feature type="domain" description="Glycosyltransferase subfamily 4-like N-terminal" evidence="3">
    <location>
        <begin position="104"/>
        <end position="192"/>
    </location>
</feature>
<organism evidence="4 5">
    <name type="scientific">Shewanella scandinavica</name>
    <dbReference type="NCBI Taxonomy" id="3063538"/>
    <lineage>
        <taxon>Bacteria</taxon>
        <taxon>Pseudomonadati</taxon>
        <taxon>Pseudomonadota</taxon>
        <taxon>Gammaproteobacteria</taxon>
        <taxon>Alteromonadales</taxon>
        <taxon>Shewanellaceae</taxon>
        <taxon>Shewanella</taxon>
    </lineage>
</organism>
<sequence>MRNKLIFVGYNLKSSNLDENSLVSGEIKNANYLMKALMKFNLDVVPVSIDLYETCQDVIHSIKKSNAKGIFRWLSEGRKLNDLINNIATDETIIYLTIPSYLPFLKLNKNVKVIVTAHGTYWPELIADLKYEKNIVKRIAHLINGKIQLEIDKFSFKRADYLHSVSDYQVSEMVNTYNVPKEKIISIRNGTDFYNKNENRKYDFIWVGRLAKKKNLNLFLDFINIYPNAKVCICAGNDYFAIDGTSKSLLESARGNPNVDVFSDVSDGMLCNLMNSSKSLIVSSTGYESIPTVIFEGLACGCVVLAPNSWGVGEVEGNGLITYREGCLSSLNDMYKSIGEVTGTVESCVSWDYRAKEFKEAFNL</sequence>
<dbReference type="InterPro" id="IPR001296">
    <property type="entry name" value="Glyco_trans_1"/>
</dbReference>
<dbReference type="EC" id="2.4.-.-" evidence="4"/>
<keyword evidence="1 4" id="KW-0808">Transferase</keyword>
<evidence type="ECO:0000259" key="3">
    <source>
        <dbReference type="Pfam" id="PF13439"/>
    </source>
</evidence>
<proteinExistence type="predicted"/>
<dbReference type="Pfam" id="PF13439">
    <property type="entry name" value="Glyco_transf_4"/>
    <property type="match status" value="1"/>
</dbReference>
<evidence type="ECO:0000313" key="4">
    <source>
        <dbReference type="EMBL" id="MDT3278990.1"/>
    </source>
</evidence>
<dbReference type="SUPFAM" id="SSF53756">
    <property type="entry name" value="UDP-Glycosyltransferase/glycogen phosphorylase"/>
    <property type="match status" value="1"/>
</dbReference>
<feature type="domain" description="Glycosyl transferase family 1" evidence="2">
    <location>
        <begin position="197"/>
        <end position="319"/>
    </location>
</feature>
<keyword evidence="4" id="KW-0328">Glycosyltransferase</keyword>
<keyword evidence="5" id="KW-1185">Reference proteome</keyword>
<dbReference type="Pfam" id="PF00534">
    <property type="entry name" value="Glycos_transf_1"/>
    <property type="match status" value="1"/>
</dbReference>
<comment type="caution">
    <text evidence="4">The sequence shown here is derived from an EMBL/GenBank/DDBJ whole genome shotgun (WGS) entry which is preliminary data.</text>
</comment>
<dbReference type="PANTHER" id="PTHR46401:SF2">
    <property type="entry name" value="GLYCOSYLTRANSFERASE WBBK-RELATED"/>
    <property type="match status" value="1"/>
</dbReference>
<dbReference type="Proteomes" id="UP001249505">
    <property type="component" value="Unassembled WGS sequence"/>
</dbReference>
<dbReference type="GO" id="GO:0016757">
    <property type="term" value="F:glycosyltransferase activity"/>
    <property type="evidence" value="ECO:0007669"/>
    <property type="project" value="UniProtKB-KW"/>
</dbReference>
<dbReference type="InterPro" id="IPR028098">
    <property type="entry name" value="Glyco_trans_4-like_N"/>
</dbReference>
<evidence type="ECO:0000259" key="2">
    <source>
        <dbReference type="Pfam" id="PF00534"/>
    </source>
</evidence>
<dbReference type="Gene3D" id="3.40.50.2000">
    <property type="entry name" value="Glycogen Phosphorylase B"/>
    <property type="match status" value="2"/>
</dbReference>